<evidence type="ECO:0000256" key="13">
    <source>
        <dbReference type="ARBA" id="ARBA00066981"/>
    </source>
</evidence>
<feature type="region of interest" description="C-terminal hotdog fold" evidence="14">
    <location>
        <begin position="2356"/>
        <end position="2491"/>
    </location>
</feature>
<dbReference type="PROSITE" id="PS52019">
    <property type="entry name" value="PKS_MFAS_DH"/>
    <property type="match status" value="2"/>
</dbReference>
<dbReference type="InterPro" id="IPR016039">
    <property type="entry name" value="Thiolase-like"/>
</dbReference>
<dbReference type="Pfam" id="PF08659">
    <property type="entry name" value="KR"/>
    <property type="match status" value="1"/>
</dbReference>
<keyword evidence="8" id="KW-0012">Acyltransferase</keyword>
<dbReference type="SMART" id="SM00825">
    <property type="entry name" value="PKS_KS"/>
    <property type="match status" value="2"/>
</dbReference>
<evidence type="ECO:0000256" key="4">
    <source>
        <dbReference type="ARBA" id="ARBA00022679"/>
    </source>
</evidence>
<comment type="function">
    <text evidence="10">Involved in the biosynthesis of antibiotic erythromycin via the biosynthesis of its aglycone precursor, 6-deoxyerythronolide B (6-dEB).</text>
</comment>
<dbReference type="Pfam" id="PF13602">
    <property type="entry name" value="ADH_zinc_N_2"/>
    <property type="match status" value="1"/>
</dbReference>
<gene>
    <name evidence="19" type="ORF">BCF44_1132</name>
</gene>
<dbReference type="FunFam" id="3.40.366.10:FF:000002">
    <property type="entry name" value="Probable polyketide synthase 2"/>
    <property type="match status" value="1"/>
</dbReference>
<comment type="cofactor">
    <cofactor evidence="1">
        <name>pantetheine 4'-phosphate</name>
        <dbReference type="ChEBI" id="CHEBI:47942"/>
    </cofactor>
</comment>
<dbReference type="Pfam" id="PF00698">
    <property type="entry name" value="Acyl_transf_1"/>
    <property type="match status" value="2"/>
</dbReference>
<evidence type="ECO:0000256" key="10">
    <source>
        <dbReference type="ARBA" id="ARBA00060158"/>
    </source>
</evidence>
<dbReference type="Proteomes" id="UP000256269">
    <property type="component" value="Unassembled WGS sequence"/>
</dbReference>
<keyword evidence="6" id="KW-0045">Antibiotic biosynthesis</keyword>
<dbReference type="InterPro" id="IPR049551">
    <property type="entry name" value="PKS_DH_C"/>
</dbReference>
<keyword evidence="2" id="KW-0596">Phosphopantetheine</keyword>
<dbReference type="GO" id="GO:0033068">
    <property type="term" value="P:macrolide biosynthetic process"/>
    <property type="evidence" value="ECO:0007669"/>
    <property type="project" value="UniProtKB-ARBA"/>
</dbReference>
<dbReference type="Pfam" id="PF22953">
    <property type="entry name" value="SpnB_Rossmann"/>
    <property type="match status" value="1"/>
</dbReference>
<dbReference type="SUPFAM" id="SSF50129">
    <property type="entry name" value="GroES-like"/>
    <property type="match status" value="1"/>
</dbReference>
<dbReference type="Pfam" id="PF08240">
    <property type="entry name" value="ADH_N"/>
    <property type="match status" value="1"/>
</dbReference>
<dbReference type="InterPro" id="IPR036291">
    <property type="entry name" value="NAD(P)-bd_dom_sf"/>
</dbReference>
<feature type="active site" description="Proton acceptor; for dehydratase activity" evidence="14">
    <location>
        <position position="964"/>
    </location>
</feature>
<dbReference type="InterPro" id="IPR015083">
    <property type="entry name" value="NorB/c/GfsB-D-like_docking"/>
</dbReference>
<dbReference type="InterPro" id="IPR020806">
    <property type="entry name" value="PKS_PP-bd"/>
</dbReference>
<dbReference type="Pfam" id="PF02801">
    <property type="entry name" value="Ketoacyl-synt_C"/>
    <property type="match status" value="2"/>
</dbReference>
<evidence type="ECO:0000256" key="9">
    <source>
        <dbReference type="ARBA" id="ARBA00052442"/>
    </source>
</evidence>
<dbReference type="Gene3D" id="3.40.47.10">
    <property type="match status" value="2"/>
</dbReference>
<dbReference type="Pfam" id="PF08990">
    <property type="entry name" value="Docking"/>
    <property type="match status" value="1"/>
</dbReference>
<dbReference type="InterPro" id="IPR011032">
    <property type="entry name" value="GroES-like_sf"/>
</dbReference>
<dbReference type="Gene3D" id="3.10.129.110">
    <property type="entry name" value="Polyketide synthase dehydratase"/>
    <property type="match status" value="2"/>
</dbReference>
<dbReference type="InterPro" id="IPR020841">
    <property type="entry name" value="PKS_Beta-ketoAc_synthase_dom"/>
</dbReference>
<dbReference type="SMART" id="SM00822">
    <property type="entry name" value="PKS_KR"/>
    <property type="match status" value="1"/>
</dbReference>
<evidence type="ECO:0000313" key="20">
    <source>
        <dbReference type="Proteomes" id="UP000256269"/>
    </source>
</evidence>
<dbReference type="Pfam" id="PF00550">
    <property type="entry name" value="PP-binding"/>
    <property type="match status" value="2"/>
</dbReference>
<dbReference type="EC" id="2.3.1.94" evidence="13"/>
<dbReference type="PROSITE" id="PS52004">
    <property type="entry name" value="KS3_2"/>
    <property type="match status" value="2"/>
</dbReference>
<dbReference type="InterPro" id="IPR014031">
    <property type="entry name" value="Ketoacyl_synth_C"/>
</dbReference>
<organism evidence="19 20">
    <name type="scientific">Kutzneria buriramensis</name>
    <dbReference type="NCBI Taxonomy" id="1045776"/>
    <lineage>
        <taxon>Bacteria</taxon>
        <taxon>Bacillati</taxon>
        <taxon>Actinomycetota</taxon>
        <taxon>Actinomycetes</taxon>
        <taxon>Pseudonocardiales</taxon>
        <taxon>Pseudonocardiaceae</taxon>
        <taxon>Kutzneria</taxon>
    </lineage>
</organism>
<dbReference type="SUPFAM" id="SSF51735">
    <property type="entry name" value="NAD(P)-binding Rossmann-fold domains"/>
    <property type="match status" value="3"/>
</dbReference>
<keyword evidence="5" id="KW-0677">Repeat</keyword>
<dbReference type="GO" id="GO:0031177">
    <property type="term" value="F:phosphopantetheine binding"/>
    <property type="evidence" value="ECO:0007669"/>
    <property type="project" value="InterPro"/>
</dbReference>
<dbReference type="InterPro" id="IPR013968">
    <property type="entry name" value="PKS_KR"/>
</dbReference>
<dbReference type="Pfam" id="PF16197">
    <property type="entry name" value="KAsynt_C_assoc"/>
    <property type="match status" value="2"/>
</dbReference>
<comment type="caution">
    <text evidence="19">The sequence shown here is derived from an EMBL/GenBank/DDBJ whole genome shotgun (WGS) entry which is preliminary data.</text>
</comment>
<comment type="pathway">
    <text evidence="11">Antibiotic biosynthesis; erythromycin biosynthesis.</text>
</comment>
<feature type="region of interest" description="Disordered" evidence="15">
    <location>
        <begin position="2315"/>
        <end position="2342"/>
    </location>
</feature>
<evidence type="ECO:0000256" key="1">
    <source>
        <dbReference type="ARBA" id="ARBA00001957"/>
    </source>
</evidence>
<feature type="region of interest" description="N-terminal hotdog fold" evidence="14">
    <location>
        <begin position="932"/>
        <end position="1051"/>
    </location>
</feature>
<keyword evidence="3" id="KW-0597">Phosphoprotein</keyword>
<dbReference type="SUPFAM" id="SSF101173">
    <property type="entry name" value="Docking domain B of the erythromycin polyketide synthase (DEBS)"/>
    <property type="match status" value="1"/>
</dbReference>
<protein>
    <recommendedName>
        <fullName evidence="13">6-deoxyerythronolide-B synthase</fullName>
        <ecNumber evidence="13">2.3.1.94</ecNumber>
    </recommendedName>
</protein>
<dbReference type="FunFam" id="1.10.1200.10:FF:000007">
    <property type="entry name" value="Probable polyketide synthase pks17"/>
    <property type="match status" value="2"/>
</dbReference>
<proteinExistence type="predicted"/>
<dbReference type="SMART" id="SM00829">
    <property type="entry name" value="PKS_ER"/>
    <property type="match status" value="1"/>
</dbReference>
<feature type="domain" description="Ketosynthase family 3 (KS3)" evidence="17">
    <location>
        <begin position="1344"/>
        <end position="1769"/>
    </location>
</feature>
<dbReference type="InterPro" id="IPR013154">
    <property type="entry name" value="ADH-like_N"/>
</dbReference>
<feature type="domain" description="Ketosynthase family 3 (KS3)" evidence="17">
    <location>
        <begin position="34"/>
        <end position="459"/>
    </location>
</feature>
<dbReference type="Pfam" id="PF21089">
    <property type="entry name" value="PKS_DH_N"/>
    <property type="match status" value="2"/>
</dbReference>
<dbReference type="InterPro" id="IPR016035">
    <property type="entry name" value="Acyl_Trfase/lysoPLipase"/>
</dbReference>
<evidence type="ECO:0000256" key="3">
    <source>
        <dbReference type="ARBA" id="ARBA00022553"/>
    </source>
</evidence>
<dbReference type="InterPro" id="IPR055123">
    <property type="entry name" value="SpnB-like_Rossmann"/>
</dbReference>
<dbReference type="SMART" id="SM00827">
    <property type="entry name" value="PKS_AT"/>
    <property type="match status" value="2"/>
</dbReference>
<dbReference type="GO" id="GO:0016491">
    <property type="term" value="F:oxidoreductase activity"/>
    <property type="evidence" value="ECO:0007669"/>
    <property type="project" value="InterPro"/>
</dbReference>
<evidence type="ECO:0000256" key="5">
    <source>
        <dbReference type="ARBA" id="ARBA00022737"/>
    </source>
</evidence>
<evidence type="ECO:0000259" key="16">
    <source>
        <dbReference type="PROSITE" id="PS50075"/>
    </source>
</evidence>
<dbReference type="EMBL" id="QUNO01000013">
    <property type="protein sequence ID" value="REH39150.1"/>
    <property type="molecule type" value="Genomic_DNA"/>
</dbReference>
<accession>A0A3E0H6N6</accession>
<dbReference type="InterPro" id="IPR032821">
    <property type="entry name" value="PKS_assoc"/>
</dbReference>
<dbReference type="GO" id="GO:0047879">
    <property type="term" value="F:erythronolide synthase activity"/>
    <property type="evidence" value="ECO:0007669"/>
    <property type="project" value="UniProtKB-EC"/>
</dbReference>
<dbReference type="InterPro" id="IPR057326">
    <property type="entry name" value="KR_dom"/>
</dbReference>
<evidence type="ECO:0000313" key="19">
    <source>
        <dbReference type="EMBL" id="REH39150.1"/>
    </source>
</evidence>
<dbReference type="Pfam" id="PF00109">
    <property type="entry name" value="ketoacyl-synt"/>
    <property type="match status" value="2"/>
</dbReference>
<feature type="compositionally biased region" description="Polar residues" evidence="15">
    <location>
        <begin position="2328"/>
        <end position="2341"/>
    </location>
</feature>
<name>A0A3E0H6N6_9PSEU</name>
<evidence type="ECO:0000256" key="15">
    <source>
        <dbReference type="SAM" id="MobiDB-lite"/>
    </source>
</evidence>
<dbReference type="InterPro" id="IPR006162">
    <property type="entry name" value="Ppantetheine_attach_site"/>
</dbReference>
<feature type="domain" description="PKS/mFAS DH" evidence="18">
    <location>
        <begin position="932"/>
        <end position="1212"/>
    </location>
</feature>
<dbReference type="Gene3D" id="3.40.50.11460">
    <property type="match status" value="1"/>
</dbReference>
<dbReference type="Gene3D" id="3.40.50.720">
    <property type="entry name" value="NAD(P)-binding Rossmann-like Domain"/>
    <property type="match status" value="1"/>
</dbReference>
<dbReference type="Gene3D" id="3.30.70.3290">
    <property type="match status" value="2"/>
</dbReference>
<dbReference type="SUPFAM" id="SSF52151">
    <property type="entry name" value="FabD/lysophospholipase-like"/>
    <property type="match status" value="2"/>
</dbReference>
<dbReference type="InterPro" id="IPR014030">
    <property type="entry name" value="Ketoacyl_synth_N"/>
</dbReference>
<evidence type="ECO:0000256" key="7">
    <source>
        <dbReference type="ARBA" id="ARBA00023268"/>
    </source>
</evidence>
<feature type="domain" description="PKS/mFAS DH" evidence="18">
    <location>
        <begin position="2216"/>
        <end position="2491"/>
    </location>
</feature>
<sequence length="3424" mass="359229">MTSNEDKLRDYLRRVTGDLQKTRQRLRDVETRAGEPIAIIGMACRFPGGVRTPADLWRLVDGGVDAISEFPTNRGWPLDELYDPDPDRPGKVYTRAGGFLHDADQFDAAFFGINPREAAAIDPQQRLLLETSWEAVERAGIDPLSLHGSRTGVFTGIMYDDYALRLLGRTPDGFEGYLGTGSAGSVASGRVSYTFGLTGPAVSVDTACSSSLVAMHLAAQALRNDECELALAGGVTVMATPNTFIEFSRQRGLSPDGRCKAFGAGADGTGWAEGVGILALERLSDARRNGHPVLAVIRGSAVNQDGRSSQLTAPNGPSQQRVIRAALAAAGLRPSDVDAVEAHGTGTTLGDPIEAHALLATYGQNREQPLLLGSIKSNIGHTQAAAGAASVIKLVEALRHGVLPRTLHVEQPSPQVDWSAGAVSLLTEPVAWPAGDRPRRAGVSGFGVGGTNAHLILEEAPAADPVDAAPIDAGDSIGAVPLLVSARSATALADQAARLREFVLAEPDVAAAELGRALSTERAALPHRAAVIGANAEELAAGLAALAAGESAATVVPPAVAESGPVVFVFPGQGSQWPGMARELLETSPVFAAQLHACAEALAPHVDWSLLDLICGTGDAPSLERVDVVQPALFAVMVSLAELWRSHGVRPAAVVGHSQGEIAAAYVSGALSLADAAKVVALRSKAIRRIAGTGGMASVALPADRAAARIGAELSVAAVNGPQSTVISGDADALARFVAGCQSDGIRARVIPVDYASHSAEVEPLREHLLDVLTDITPSRAEVPFYSTVTAREVDTTGLDAEYWFRNLRATVRFADTVGHLIERGHRLFVETSPHPVLTVSVQESLDEADIGETALATGSLRRDEGGRTRFLTSLATAYTHGATVDWRTVFGTGPGRHLDLPTYPFQHRRHWLDAREAAADTADLGLTATEHALLGASIRLADGAGTLLTGHLAPRHQPWVAEHSVGDTTLVSAPTFVELALRAADQVGSDRIEELLVVAPLALPADGVDVQVTVAEPDGTGRREFAVHARHGEDWTRHATGYLATGYLATGYLATGAQEPEGLAVWPPADAQPVNLAGFYDRLADLGIGYGPSYHGLRALWRVGADLYGEARLPDEVGVAGFGLHPALLDAAVQVLAAATVGERSDPSSPVALPFAWTGVALHAVGARAVRVRVSPIGPDTVAVTIADPTGAPVAEVETLALRPVDLGRLVVAPEPAPRTAPVPMRRTAADAEAAGPTDRLAGLPDAERVTALLDVIRRTAAAVLKYDGTEEIESGRSFREIGFDSLTAVELRGRLAAATGLRLPATLVFDHPTPAALAGHLSAEIGGEPVTARTAARVTPVDEPIAVVGMACRYPGGVRSPEDLWQLLIDGVDAIGEFPANRGWRLDELYHPDPDHQGTVYTRNGGFLYDADQFDADFFGINPREAMATDPQQRLLLETAWEAVERAGIDPLSLQGSRTAVFTGVNVNDYWARLENNTPAGFEGYLGTGNANSVASGRVAYAFGLVGPALTVDTACSSSVVALHLAAQALRNGECDLALAGGVTVMATPHLLLDFSRQRGLSPDGRCRAFADSADGTGFSEGVGQLVVERLSDARRNGHPVLAIVRGSAVNSDGASNGLTAPNGPSQQRVIRAALASAGLGPSDVDAVEAHGTGTTLGDPIEAQALLATYGQDRERPLLLGSLKSNIGHTQAAAAVGGVIKMIMAMRHGILPKTLHVDAPSERVDWTSGSIDLLTEPTPWPQTDHPRRAGVSAFGISGTNAHVIIEAAPPGEDPIPAAVDGPVPLVLTARGPLAGQAAVLHAHLVTNPDADLAAIGRTLVTSRAGLPQRAAVVAADRDEALAGLSALANGTSAPNIIRARAGAPGRIAFLFTGQGSQRQGMGQRLHDTYPTFATAFDEVCTALGLPITEAIHDTDLVNQTRYTQPALFAYQVALHHLVQSFGITPDHLIGHSIGEIAAAHIAGILNLTDAATLVTTRARLMQALPTGGAMLAVRCRPERVAEHLGDRVSIAAINGPNAVVLSGDAEELADIAAGLTDVDSRWLRVSHAFHSPLMEPMLAEFAAVAAGLTFHAPRIPIVSTVDPGASLDSPDYWVRQVRETVRFADGIQTLHELGVRTYLEIGPDAVLTPLVDAILDDDTVLIPAQRKNRPEVETFVGAIASAHVHGVAVNWAPVFGDQPVVELPTYAFQHKRFWLDAPAVVGDAGDLGLGALRHPLLGAVIRPADGDGFLLTGRIALRTHPWLAGHAVGGAVLFPGTGFVELALQAGQRVGCDRIDELVLAAPLLLPEHGAIDLQVAVNQADERGFRTVAVHSRPHRADDPLDPTPWTTNATGRLSPTSEPIRETLANWPPAGADHVDTGGLYAGFAAVGFQYGPAFQGFQTGWRRGDEIFGEITLPAEQRADASEFVIHPALLDAVLHGLGLGALDSAGLPFSWTGVTLHAVGTTALRVRITPAGADTVALLVADPSGAPVLTADALTVRPLDKAQLTALHRTTPDGLYQVDWSVLPVVDNPPPARIQLIGGDPFGLADVLPADQLDDPAEVVVLSVAGDPELPLDVATHRLTGRVLDVLQRWLADERFAASRLVVLTRDAVGVVGGDPVRDLAAAAVRGLVRSAQAEHPGRITLLDIGIRDSAAALPAALASDEPVLAVRDGALHATRLSRRAHGGLIAPAADAWRLGLDGRGTLEHLALQEIEEQPLGAGQIRVAIRAAGLNFRDVLFALGMYPGEILLGSEGAGVVTEVGPDAAGLSVGDRVFGLFPGAIGPVAATDHRLVGRMPDQWSFAQAAVVPAVWLTAYYSLVDLAELRPGESILVHAATGGVGMAAVQLARHLGADVYGTASPGKWPVLRELGLADDRIASSRTLDFANRFGAVDVVLNSLTKEFVDASLGLLGPGGRFVEMGKADIRDPDRVAAEHPGVAYRFFELMDAGPDRIQQMLTELLALFERGALRPSPHTAWDVRQAPDAFRFLSQAKHIGKVLLTIPHELDPNGTVLITGGTGALAASTARHLVTAHGVRHLLLASRGGPAAAGIDELVTELTELGARVDVAAADVSTRDGVLGLLARVGQAHPLTAVVHTAGVIDDGVLDSLTPERLAAVLRPKVDAAWHLHELTRHLDLAAFVLFSSVAGVFGGAGQGNYAAANTFLDALAEHRRSLGLPATSIAWGLWARASGITARLDRAERDRLRRAGLVPLGDEQALRLFDSAVAAERAGLVASGLDPAALRDAGPLFRSLAATAVPRAAEAAVDEDKLLRRLAGLADPDRAAALVDLVREQAATVLGHAGAQAVDPDRTFKELGFDSLTAVELRNRLSAATGLRLAPTLIFDYPTAEALAGRLGTELVLEPAPSDTDEVLAELDRLDRALSGIRPDDATRTEIATRLRRLVTDLDRLETAPPAPADRVSAQEIFDFIDNEIGRLSDR</sequence>
<keyword evidence="7" id="KW-0511">Multifunctional enzyme</keyword>
<dbReference type="GO" id="GO:0004312">
    <property type="term" value="F:fatty acid synthase activity"/>
    <property type="evidence" value="ECO:0007669"/>
    <property type="project" value="TreeGrafter"/>
</dbReference>
<evidence type="ECO:0000259" key="17">
    <source>
        <dbReference type="PROSITE" id="PS52004"/>
    </source>
</evidence>
<dbReference type="InterPro" id="IPR009081">
    <property type="entry name" value="PP-bd_ACP"/>
</dbReference>
<dbReference type="PROSITE" id="PS00606">
    <property type="entry name" value="KS3_1"/>
    <property type="match status" value="2"/>
</dbReference>
<dbReference type="PANTHER" id="PTHR43775:SF51">
    <property type="entry name" value="INACTIVE PHENOLPHTHIOCEROL SYNTHESIS POLYKETIDE SYNTHASE TYPE I PKS1-RELATED"/>
    <property type="match status" value="1"/>
</dbReference>
<dbReference type="CDD" id="cd08956">
    <property type="entry name" value="KR_3_FAS_SDR_x"/>
    <property type="match status" value="1"/>
</dbReference>
<feature type="domain" description="Carrier" evidence="16">
    <location>
        <begin position="1252"/>
        <end position="1327"/>
    </location>
</feature>
<dbReference type="SMART" id="SM00826">
    <property type="entry name" value="PKS_DH"/>
    <property type="match status" value="2"/>
</dbReference>
<dbReference type="InterPro" id="IPR020843">
    <property type="entry name" value="ER"/>
</dbReference>
<feature type="region of interest" description="N-terminal hotdog fold" evidence="14">
    <location>
        <begin position="2216"/>
        <end position="2344"/>
    </location>
</feature>
<feature type="domain" description="Carrier" evidence="16">
    <location>
        <begin position="3269"/>
        <end position="3344"/>
    </location>
</feature>
<reference evidence="19 20" key="1">
    <citation type="submission" date="2018-08" db="EMBL/GenBank/DDBJ databases">
        <title>Genomic Encyclopedia of Archaeal and Bacterial Type Strains, Phase II (KMG-II): from individual species to whole genera.</title>
        <authorList>
            <person name="Goeker M."/>
        </authorList>
    </citation>
    <scope>NUCLEOTIDE SEQUENCE [LARGE SCALE GENOMIC DNA]</scope>
    <source>
        <strain evidence="19 20">DSM 45791</strain>
    </source>
</reference>
<dbReference type="InterPro" id="IPR020807">
    <property type="entry name" value="PKS_DH"/>
</dbReference>
<evidence type="ECO:0000259" key="18">
    <source>
        <dbReference type="PROSITE" id="PS52019"/>
    </source>
</evidence>
<dbReference type="CDD" id="cd00833">
    <property type="entry name" value="PKS"/>
    <property type="match status" value="2"/>
</dbReference>
<dbReference type="SUPFAM" id="SSF47336">
    <property type="entry name" value="ACP-like"/>
    <property type="match status" value="2"/>
</dbReference>
<evidence type="ECO:0000256" key="8">
    <source>
        <dbReference type="ARBA" id="ARBA00023315"/>
    </source>
</evidence>
<keyword evidence="4 19" id="KW-0808">Transferase</keyword>
<dbReference type="GO" id="GO:0006633">
    <property type="term" value="P:fatty acid biosynthetic process"/>
    <property type="evidence" value="ECO:0007669"/>
    <property type="project" value="InterPro"/>
</dbReference>
<feature type="active site" description="Proton donor; for dehydratase activity" evidence="14">
    <location>
        <position position="2417"/>
    </location>
</feature>
<dbReference type="OrthoDB" id="9778690at2"/>
<dbReference type="InterPro" id="IPR049900">
    <property type="entry name" value="PKS_mFAS_DH"/>
</dbReference>
<dbReference type="RefSeq" id="WP_116178516.1">
    <property type="nucleotide sequence ID" value="NZ_CP144375.1"/>
</dbReference>
<dbReference type="SMART" id="SM01294">
    <property type="entry name" value="PKS_PP_betabranch"/>
    <property type="match status" value="2"/>
</dbReference>
<dbReference type="SMART" id="SM00823">
    <property type="entry name" value="PKS_PP"/>
    <property type="match status" value="2"/>
</dbReference>
<dbReference type="PROSITE" id="PS50075">
    <property type="entry name" value="CARRIER"/>
    <property type="match status" value="2"/>
</dbReference>
<feature type="active site" description="Proton donor; for dehydratase activity" evidence="14">
    <location>
        <position position="1131"/>
    </location>
</feature>
<dbReference type="Pfam" id="PF14765">
    <property type="entry name" value="PS-DH"/>
    <property type="match status" value="2"/>
</dbReference>
<dbReference type="SUPFAM" id="SSF53901">
    <property type="entry name" value="Thiolase-like"/>
    <property type="match status" value="2"/>
</dbReference>
<dbReference type="FunFam" id="3.90.180.10:FF:000032">
    <property type="entry name" value="Probable polyketide synthase pks1"/>
    <property type="match status" value="1"/>
</dbReference>
<dbReference type="CDD" id="cd05195">
    <property type="entry name" value="enoyl_red"/>
    <property type="match status" value="1"/>
</dbReference>
<dbReference type="InterPro" id="IPR001227">
    <property type="entry name" value="Ac_transferase_dom_sf"/>
</dbReference>
<dbReference type="InterPro" id="IPR042104">
    <property type="entry name" value="PKS_dehydratase_sf"/>
</dbReference>
<keyword evidence="20" id="KW-1185">Reference proteome</keyword>
<evidence type="ECO:0000256" key="14">
    <source>
        <dbReference type="PROSITE-ProRule" id="PRU01363"/>
    </source>
</evidence>
<comment type="catalytic activity">
    <reaction evidence="9">
        <text>6 (S)-methylmalonyl-CoA + propanoyl-CoA + 6 NADPH + 12 H(+) = 6-deoxyerythronolide B + 6 CO2 + 6 NADP(+) + 7 CoA + H2O</text>
        <dbReference type="Rhea" id="RHEA:23068"/>
        <dbReference type="ChEBI" id="CHEBI:15377"/>
        <dbReference type="ChEBI" id="CHEBI:15378"/>
        <dbReference type="ChEBI" id="CHEBI:16089"/>
        <dbReference type="ChEBI" id="CHEBI:16526"/>
        <dbReference type="ChEBI" id="CHEBI:57287"/>
        <dbReference type="ChEBI" id="CHEBI:57327"/>
        <dbReference type="ChEBI" id="CHEBI:57392"/>
        <dbReference type="ChEBI" id="CHEBI:57783"/>
        <dbReference type="ChEBI" id="CHEBI:58349"/>
        <dbReference type="EC" id="2.3.1.94"/>
    </reaction>
</comment>
<dbReference type="InterPro" id="IPR018201">
    <property type="entry name" value="Ketoacyl_synth_AS"/>
</dbReference>
<dbReference type="Gene3D" id="1.10.1200.10">
    <property type="entry name" value="ACP-like"/>
    <property type="match status" value="2"/>
</dbReference>
<dbReference type="Gene3D" id="3.40.366.10">
    <property type="entry name" value="Malonyl-Coenzyme A Acyl Carrier Protein, domain 2"/>
    <property type="match status" value="2"/>
</dbReference>
<dbReference type="FunFam" id="3.40.47.10:FF:000019">
    <property type="entry name" value="Polyketide synthase type I"/>
    <property type="match status" value="2"/>
</dbReference>
<dbReference type="InterPro" id="IPR049552">
    <property type="entry name" value="PKS_DH_N"/>
</dbReference>
<dbReference type="InterPro" id="IPR014043">
    <property type="entry name" value="Acyl_transferase_dom"/>
</dbReference>
<dbReference type="PROSITE" id="PS00012">
    <property type="entry name" value="PHOSPHOPANTETHEINE"/>
    <property type="match status" value="2"/>
</dbReference>
<evidence type="ECO:0000256" key="11">
    <source>
        <dbReference type="ARBA" id="ARBA00060622"/>
    </source>
</evidence>
<feature type="region of interest" description="C-terminal hotdog fold" evidence="14">
    <location>
        <begin position="1072"/>
        <end position="1212"/>
    </location>
</feature>
<dbReference type="Gene3D" id="6.10.40.10">
    <property type="match status" value="1"/>
</dbReference>
<dbReference type="InterPro" id="IPR050091">
    <property type="entry name" value="PKS_NRPS_Biosynth_Enz"/>
</dbReference>
<dbReference type="SUPFAM" id="SSF55048">
    <property type="entry name" value="Probable ACP-binding domain of malonyl-CoA ACP transacylase"/>
    <property type="match status" value="2"/>
</dbReference>
<dbReference type="InterPro" id="IPR016036">
    <property type="entry name" value="Malonyl_transacylase_ACP-bd"/>
</dbReference>
<dbReference type="GO" id="GO:0004315">
    <property type="term" value="F:3-oxoacyl-[acyl-carrier-protein] synthase activity"/>
    <property type="evidence" value="ECO:0007669"/>
    <property type="project" value="InterPro"/>
</dbReference>
<evidence type="ECO:0000256" key="6">
    <source>
        <dbReference type="ARBA" id="ARBA00023194"/>
    </source>
</evidence>
<dbReference type="InterPro" id="IPR036299">
    <property type="entry name" value="Polyketide_synth_docking_sf"/>
</dbReference>
<comment type="subunit">
    <text evidence="12">Homodimer. Erythronolide synthase is composed of EryAI, EryAII and EryAIII multimodular (2 modules) polypeptides each coding for a functional synthase subunit which participates in 2 of the six FAS-like elongation steps required for formation of the polyketide. Module 1, 2, 3, 4, 5, and 6 participating in biosynthesis steps 1, 2, 3, 4, 5, and 6, respectively.</text>
</comment>
<evidence type="ECO:0000256" key="12">
    <source>
        <dbReference type="ARBA" id="ARBA00063272"/>
    </source>
</evidence>
<dbReference type="InterPro" id="IPR036736">
    <property type="entry name" value="ACP-like_sf"/>
</dbReference>
<dbReference type="Gene3D" id="3.90.180.10">
    <property type="entry name" value="Medium-chain alcohol dehydrogenases, catalytic domain"/>
    <property type="match status" value="1"/>
</dbReference>
<evidence type="ECO:0000256" key="2">
    <source>
        <dbReference type="ARBA" id="ARBA00022450"/>
    </source>
</evidence>
<dbReference type="PANTHER" id="PTHR43775">
    <property type="entry name" value="FATTY ACID SYNTHASE"/>
    <property type="match status" value="1"/>
</dbReference>
<feature type="active site" description="Proton acceptor; for dehydratase activity" evidence="14">
    <location>
        <position position="2248"/>
    </location>
</feature>